<protein>
    <submittedName>
        <fullName evidence="3">Cupin domain-containing protein</fullName>
    </submittedName>
</protein>
<proteinExistence type="predicted"/>
<evidence type="ECO:0000313" key="4">
    <source>
        <dbReference type="Proteomes" id="UP000469424"/>
    </source>
</evidence>
<evidence type="ECO:0000259" key="2">
    <source>
        <dbReference type="Pfam" id="PF07883"/>
    </source>
</evidence>
<dbReference type="InterPro" id="IPR013096">
    <property type="entry name" value="Cupin_2"/>
</dbReference>
<dbReference type="InterPro" id="IPR011051">
    <property type="entry name" value="RmlC_Cupin_sf"/>
</dbReference>
<dbReference type="AlphaFoldDB" id="A0A6N7XKN7"/>
<sequence>MSLIRRKENRKKVVKEEVQKGPGHLISLVGVEQDSEMWNRGRMLNENVLEKDCGVGYHVHQGDGEIYVILSGEAEYNDNGTITTVKAGDITFTGPGEGHAIINRKDEPMSFMAIILYE</sequence>
<keyword evidence="4" id="KW-1185">Reference proteome</keyword>
<dbReference type="GO" id="GO:0046872">
    <property type="term" value="F:metal ion binding"/>
    <property type="evidence" value="ECO:0007669"/>
    <property type="project" value="UniProtKB-KW"/>
</dbReference>
<dbReference type="Pfam" id="PF07883">
    <property type="entry name" value="Cupin_2"/>
    <property type="match status" value="1"/>
</dbReference>
<dbReference type="PANTHER" id="PTHR35848">
    <property type="entry name" value="OXALATE-BINDING PROTEIN"/>
    <property type="match status" value="1"/>
</dbReference>
<dbReference type="InterPro" id="IPR051610">
    <property type="entry name" value="GPI/OXD"/>
</dbReference>
<keyword evidence="1" id="KW-0479">Metal-binding</keyword>
<dbReference type="EMBL" id="VUNA01000005">
    <property type="protein sequence ID" value="MST70489.1"/>
    <property type="molecule type" value="Genomic_DNA"/>
</dbReference>
<name>A0A6N7XKN7_9FIRM</name>
<evidence type="ECO:0000313" key="3">
    <source>
        <dbReference type="EMBL" id="MST70489.1"/>
    </source>
</evidence>
<dbReference type="PANTHER" id="PTHR35848:SF6">
    <property type="entry name" value="CUPIN TYPE-2 DOMAIN-CONTAINING PROTEIN"/>
    <property type="match status" value="1"/>
</dbReference>
<accession>A0A6N7XKN7</accession>
<dbReference type="Proteomes" id="UP000469424">
    <property type="component" value="Unassembled WGS sequence"/>
</dbReference>
<feature type="domain" description="Cupin type-2" evidence="2">
    <location>
        <begin position="54"/>
        <end position="114"/>
    </location>
</feature>
<comment type="caution">
    <text evidence="3">The sequence shown here is derived from an EMBL/GenBank/DDBJ whole genome shotgun (WGS) entry which is preliminary data.</text>
</comment>
<organism evidence="3 4">
    <name type="scientific">Mogibacterium kristiansenii</name>
    <dbReference type="NCBI Taxonomy" id="2606708"/>
    <lineage>
        <taxon>Bacteria</taxon>
        <taxon>Bacillati</taxon>
        <taxon>Bacillota</taxon>
        <taxon>Clostridia</taxon>
        <taxon>Peptostreptococcales</taxon>
        <taxon>Anaerovoracaceae</taxon>
        <taxon>Mogibacterium</taxon>
    </lineage>
</organism>
<reference evidence="3 4" key="1">
    <citation type="submission" date="2019-08" db="EMBL/GenBank/DDBJ databases">
        <title>In-depth cultivation of the pig gut microbiome towards novel bacterial diversity and tailored functional studies.</title>
        <authorList>
            <person name="Wylensek D."/>
            <person name="Hitch T.C.A."/>
            <person name="Clavel T."/>
        </authorList>
    </citation>
    <scope>NUCLEOTIDE SEQUENCE [LARGE SCALE GENOMIC DNA]</scope>
    <source>
        <strain evidence="3 4">WCA-MUC-591-APC-4B</strain>
    </source>
</reference>
<gene>
    <name evidence="3" type="ORF">FYJ65_03900</name>
</gene>
<dbReference type="InterPro" id="IPR014710">
    <property type="entry name" value="RmlC-like_jellyroll"/>
</dbReference>
<evidence type="ECO:0000256" key="1">
    <source>
        <dbReference type="ARBA" id="ARBA00022723"/>
    </source>
</evidence>
<dbReference type="Gene3D" id="2.60.120.10">
    <property type="entry name" value="Jelly Rolls"/>
    <property type="match status" value="1"/>
</dbReference>
<dbReference type="CDD" id="cd02221">
    <property type="entry name" value="cupin_TM1287-like"/>
    <property type="match status" value="1"/>
</dbReference>
<dbReference type="RefSeq" id="WP_154554053.1">
    <property type="nucleotide sequence ID" value="NZ_JAQXUZ010000011.1"/>
</dbReference>
<dbReference type="SUPFAM" id="SSF51182">
    <property type="entry name" value="RmlC-like cupins"/>
    <property type="match status" value="1"/>
</dbReference>